<dbReference type="FunFam" id="3.30.200.20:FF:000005">
    <property type="entry name" value="cAMP-dependent protein kinase catalytic subunit"/>
    <property type="match status" value="1"/>
</dbReference>
<evidence type="ECO:0000259" key="17">
    <source>
        <dbReference type="PROSITE" id="PS51285"/>
    </source>
</evidence>
<evidence type="ECO:0000313" key="19">
    <source>
        <dbReference type="Proteomes" id="UP000245119"/>
    </source>
</evidence>
<accession>A0A2T7PZK4</accession>
<dbReference type="InterPro" id="IPR000961">
    <property type="entry name" value="AGC-kinase_C"/>
</dbReference>
<keyword evidence="8" id="KW-0418">Kinase</keyword>
<feature type="domain" description="Protein kinase" evidence="15">
    <location>
        <begin position="169"/>
        <end position="428"/>
    </location>
</feature>
<dbReference type="InterPro" id="IPR002374">
    <property type="entry name" value="cGMP_dep_kinase"/>
</dbReference>
<dbReference type="PRINTS" id="PR00104">
    <property type="entry name" value="CGMPKINASE"/>
</dbReference>
<evidence type="ECO:0000256" key="1">
    <source>
        <dbReference type="ARBA" id="ARBA00006352"/>
    </source>
</evidence>
<evidence type="ECO:0000259" key="15">
    <source>
        <dbReference type="PROSITE" id="PS50011"/>
    </source>
</evidence>
<evidence type="ECO:0000256" key="11">
    <source>
        <dbReference type="ARBA" id="ARBA00047298"/>
    </source>
</evidence>
<dbReference type="SUPFAM" id="SSF56112">
    <property type="entry name" value="Protein kinase-like (PK-like)"/>
    <property type="match status" value="1"/>
</dbReference>
<dbReference type="PROSITE" id="PS50042">
    <property type="entry name" value="CNMP_BINDING_3"/>
    <property type="match status" value="1"/>
</dbReference>
<dbReference type="GO" id="GO:0030553">
    <property type="term" value="F:cGMP binding"/>
    <property type="evidence" value="ECO:0007669"/>
    <property type="project" value="UniProtKB-KW"/>
</dbReference>
<dbReference type="Proteomes" id="UP000245119">
    <property type="component" value="Linkage Group LG1"/>
</dbReference>
<dbReference type="GO" id="GO:0005524">
    <property type="term" value="F:ATP binding"/>
    <property type="evidence" value="ECO:0007669"/>
    <property type="project" value="UniProtKB-UniRule"/>
</dbReference>
<dbReference type="PROSITE" id="PS00108">
    <property type="entry name" value="PROTEIN_KINASE_ST"/>
    <property type="match status" value="1"/>
</dbReference>
<evidence type="ECO:0000256" key="13">
    <source>
        <dbReference type="PROSITE-ProRule" id="PRU10141"/>
    </source>
</evidence>
<gene>
    <name evidence="18" type="ORF">C0Q70_01478</name>
</gene>
<name>A0A2T7PZK4_POMCA</name>
<evidence type="ECO:0000256" key="10">
    <source>
        <dbReference type="ARBA" id="ARBA00022992"/>
    </source>
</evidence>
<dbReference type="STRING" id="400727.A0A2T7PZK4"/>
<keyword evidence="19" id="KW-1185">Reference proteome</keyword>
<evidence type="ECO:0000256" key="2">
    <source>
        <dbReference type="ARBA" id="ARBA00012428"/>
    </source>
</evidence>
<dbReference type="InterPro" id="IPR008271">
    <property type="entry name" value="Ser/Thr_kinase_AS"/>
</dbReference>
<dbReference type="PROSITE" id="PS50011">
    <property type="entry name" value="PROTEIN_KINASE_DOM"/>
    <property type="match status" value="1"/>
</dbReference>
<keyword evidence="7 13" id="KW-0547">Nucleotide-binding</keyword>
<keyword evidence="5" id="KW-0597">Phosphoprotein</keyword>
<comment type="caution">
    <text evidence="18">The sequence shown here is derived from an EMBL/GenBank/DDBJ whole genome shotgun (WGS) entry which is preliminary data.</text>
</comment>
<evidence type="ECO:0000259" key="16">
    <source>
        <dbReference type="PROSITE" id="PS50042"/>
    </source>
</evidence>
<dbReference type="InterPro" id="IPR000595">
    <property type="entry name" value="cNMP-bd_dom"/>
</dbReference>
<dbReference type="InterPro" id="IPR017441">
    <property type="entry name" value="Protein_kinase_ATP_BS"/>
</dbReference>
<evidence type="ECO:0000256" key="14">
    <source>
        <dbReference type="RuleBase" id="RU000304"/>
    </source>
</evidence>
<dbReference type="InterPro" id="IPR014710">
    <property type="entry name" value="RmlC-like_jellyroll"/>
</dbReference>
<dbReference type="OrthoDB" id="63267at2759"/>
<dbReference type="Pfam" id="PF00069">
    <property type="entry name" value="Pkinase"/>
    <property type="match status" value="1"/>
</dbReference>
<evidence type="ECO:0000256" key="8">
    <source>
        <dbReference type="ARBA" id="ARBA00022777"/>
    </source>
</evidence>
<evidence type="ECO:0000256" key="3">
    <source>
        <dbReference type="ARBA" id="ARBA00022527"/>
    </source>
</evidence>
<dbReference type="CDD" id="cd05572">
    <property type="entry name" value="STKc_cGK"/>
    <property type="match status" value="1"/>
</dbReference>
<dbReference type="EC" id="2.7.11.12" evidence="2"/>
<evidence type="ECO:0000256" key="6">
    <source>
        <dbReference type="ARBA" id="ARBA00022679"/>
    </source>
</evidence>
<dbReference type="InterPro" id="IPR000719">
    <property type="entry name" value="Prot_kinase_dom"/>
</dbReference>
<proteinExistence type="inferred from homology"/>
<dbReference type="InterPro" id="IPR011009">
    <property type="entry name" value="Kinase-like_dom_sf"/>
</dbReference>
<evidence type="ECO:0000256" key="12">
    <source>
        <dbReference type="ARBA" id="ARBA00047462"/>
    </source>
</evidence>
<dbReference type="Gene3D" id="3.30.200.20">
    <property type="entry name" value="Phosphorylase Kinase, domain 1"/>
    <property type="match status" value="1"/>
</dbReference>
<reference evidence="18 19" key="1">
    <citation type="submission" date="2018-04" db="EMBL/GenBank/DDBJ databases">
        <title>The genome of golden apple snail Pomacea canaliculata provides insight into stress tolerance and invasive adaptation.</title>
        <authorList>
            <person name="Liu C."/>
            <person name="Liu B."/>
            <person name="Ren Y."/>
            <person name="Zhang Y."/>
            <person name="Wang H."/>
            <person name="Li S."/>
            <person name="Jiang F."/>
            <person name="Yin L."/>
            <person name="Zhang G."/>
            <person name="Qian W."/>
            <person name="Fan W."/>
        </authorList>
    </citation>
    <scope>NUCLEOTIDE SEQUENCE [LARGE SCALE GENOMIC DNA]</scope>
    <source>
        <strain evidence="18">SZHN2017</strain>
        <tissue evidence="18">Muscle</tissue>
    </source>
</reference>
<keyword evidence="4" id="KW-0140">cGMP</keyword>
<evidence type="ECO:0000256" key="9">
    <source>
        <dbReference type="ARBA" id="ARBA00022840"/>
    </source>
</evidence>
<organism evidence="18 19">
    <name type="scientific">Pomacea canaliculata</name>
    <name type="common">Golden apple snail</name>
    <dbReference type="NCBI Taxonomy" id="400727"/>
    <lineage>
        <taxon>Eukaryota</taxon>
        <taxon>Metazoa</taxon>
        <taxon>Spiralia</taxon>
        <taxon>Lophotrochozoa</taxon>
        <taxon>Mollusca</taxon>
        <taxon>Gastropoda</taxon>
        <taxon>Caenogastropoda</taxon>
        <taxon>Architaenioglossa</taxon>
        <taxon>Ampullarioidea</taxon>
        <taxon>Ampullariidae</taxon>
        <taxon>Pomacea</taxon>
    </lineage>
</organism>
<sequence>MTVTPLASGLSSEAIREIWFGHVRLKVHPTGHADDACGAGKGAKDSVAGLSQQLYRSSPLIGSMPSLALPGHTPASSVQNSSHLSREIVVCSVQLRDDRRTASCIALPPGVECLTIDRESFNQLIGDLNELRNKDYGDRARGAQRVSSDLQAQSSAISKEFENITLHDLELVATLGVGGFGRVELVQLTHDKNRTYALKCMKKKHIVDTRQQEHVFSEKTIMLEAKTPFVVRLYKTFKDRKYVYMLMELCLGGELWTILRDKSCFDDLTARFCVGCVLEAFHYLHSKGIIYRDLKPENLLVDSEGFIKLVDFGFAKKIGVGRKTWTFCGTPEYVSPEVILNKGHDHSADYWSLGILMYELLTGTPPFTGADPMKTYNIILKGIDAIEFPKKISRTASLLIKKLCRDNPAERLGYGKNGIIDIKKNKWFQGFDWDGLINRTIIPPIVPKVKGPADFSNFDSYPLDKDIPPDETSGWDHDF</sequence>
<dbReference type="SMART" id="SM00220">
    <property type="entry name" value="S_TKc"/>
    <property type="match status" value="1"/>
</dbReference>
<dbReference type="EMBL" id="PZQS01000001">
    <property type="protein sequence ID" value="PVD38854.1"/>
    <property type="molecule type" value="Genomic_DNA"/>
</dbReference>
<comment type="catalytic activity">
    <reaction evidence="12">
        <text>L-seryl-[protein] + ATP = O-phospho-L-seryl-[protein] + ADP + H(+)</text>
        <dbReference type="Rhea" id="RHEA:17989"/>
        <dbReference type="Rhea" id="RHEA-COMP:9863"/>
        <dbReference type="Rhea" id="RHEA-COMP:11604"/>
        <dbReference type="ChEBI" id="CHEBI:15378"/>
        <dbReference type="ChEBI" id="CHEBI:29999"/>
        <dbReference type="ChEBI" id="CHEBI:30616"/>
        <dbReference type="ChEBI" id="CHEBI:83421"/>
        <dbReference type="ChEBI" id="CHEBI:456216"/>
        <dbReference type="EC" id="2.7.11.12"/>
    </reaction>
</comment>
<dbReference type="AlphaFoldDB" id="A0A2T7PZK4"/>
<dbReference type="InterPro" id="IPR035014">
    <property type="entry name" value="STKc_cGK"/>
</dbReference>
<dbReference type="PANTHER" id="PTHR24353">
    <property type="entry name" value="CYCLIC NUCLEOTIDE-DEPENDENT PROTEIN KINASE"/>
    <property type="match status" value="1"/>
</dbReference>
<dbReference type="PROSITE" id="PS51285">
    <property type="entry name" value="AGC_KINASE_CTER"/>
    <property type="match status" value="1"/>
</dbReference>
<dbReference type="PROSITE" id="PS00107">
    <property type="entry name" value="PROTEIN_KINASE_ATP"/>
    <property type="match status" value="1"/>
</dbReference>
<comment type="catalytic activity">
    <reaction evidence="11">
        <text>L-threonyl-[protein] + ATP = O-phospho-L-threonyl-[protein] + ADP + H(+)</text>
        <dbReference type="Rhea" id="RHEA:46608"/>
        <dbReference type="Rhea" id="RHEA-COMP:11060"/>
        <dbReference type="Rhea" id="RHEA-COMP:11605"/>
        <dbReference type="ChEBI" id="CHEBI:15378"/>
        <dbReference type="ChEBI" id="CHEBI:30013"/>
        <dbReference type="ChEBI" id="CHEBI:30616"/>
        <dbReference type="ChEBI" id="CHEBI:61977"/>
        <dbReference type="ChEBI" id="CHEBI:456216"/>
        <dbReference type="EC" id="2.7.11.12"/>
    </reaction>
</comment>
<keyword evidence="3 14" id="KW-0723">Serine/threonine-protein kinase</keyword>
<dbReference type="Gene3D" id="2.60.120.10">
    <property type="entry name" value="Jelly Rolls"/>
    <property type="match status" value="1"/>
</dbReference>
<evidence type="ECO:0000256" key="5">
    <source>
        <dbReference type="ARBA" id="ARBA00022553"/>
    </source>
</evidence>
<dbReference type="PANTHER" id="PTHR24353:SF147">
    <property type="entry name" value="CGMP-DEPENDENT SERINE_THREONIN PROTEIN KINASE-RELATED"/>
    <property type="match status" value="1"/>
</dbReference>
<comment type="similarity">
    <text evidence="1">Belongs to the protein kinase superfamily. AGC Ser/Thr protein kinase family. cGMP subfamily.</text>
</comment>
<feature type="domain" description="AGC-kinase C-terminal" evidence="17">
    <location>
        <begin position="429"/>
        <end position="479"/>
    </location>
</feature>
<evidence type="ECO:0000256" key="4">
    <source>
        <dbReference type="ARBA" id="ARBA00022535"/>
    </source>
</evidence>
<keyword evidence="9 13" id="KW-0067">ATP-binding</keyword>
<evidence type="ECO:0000313" key="18">
    <source>
        <dbReference type="EMBL" id="PVD38854.1"/>
    </source>
</evidence>
<dbReference type="GO" id="GO:0004692">
    <property type="term" value="F:cGMP-dependent protein kinase activity"/>
    <property type="evidence" value="ECO:0007669"/>
    <property type="project" value="UniProtKB-EC"/>
</dbReference>
<dbReference type="SMART" id="SM00133">
    <property type="entry name" value="S_TK_X"/>
    <property type="match status" value="1"/>
</dbReference>
<feature type="binding site" evidence="13">
    <location>
        <position position="199"/>
    </location>
    <ligand>
        <name>ATP</name>
        <dbReference type="ChEBI" id="CHEBI:30616"/>
    </ligand>
</feature>
<keyword evidence="10" id="KW-0142">cGMP-binding</keyword>
<evidence type="ECO:0000256" key="7">
    <source>
        <dbReference type="ARBA" id="ARBA00022741"/>
    </source>
</evidence>
<protein>
    <recommendedName>
        <fullName evidence="2">cGMP-dependent protein kinase</fullName>
        <ecNumber evidence="2">2.7.11.12</ecNumber>
    </recommendedName>
</protein>
<dbReference type="Gene3D" id="1.10.510.10">
    <property type="entry name" value="Transferase(Phosphotransferase) domain 1"/>
    <property type="match status" value="1"/>
</dbReference>
<feature type="domain" description="Cyclic nucleotide-binding" evidence="16">
    <location>
        <begin position="87"/>
        <end position="142"/>
    </location>
</feature>
<keyword evidence="6" id="KW-0808">Transferase</keyword>
<dbReference type="FunFam" id="1.10.510.10:FF:000096">
    <property type="entry name" value="cGMP-dependent protein kinase"/>
    <property type="match status" value="1"/>
</dbReference>